<name>A0AAE0DWB8_9ROSI</name>
<dbReference type="AlphaFoldDB" id="A0AAE0DWB8"/>
<organism evidence="2 3">
    <name type="scientific">Dipteronia sinensis</name>
    <dbReference type="NCBI Taxonomy" id="43782"/>
    <lineage>
        <taxon>Eukaryota</taxon>
        <taxon>Viridiplantae</taxon>
        <taxon>Streptophyta</taxon>
        <taxon>Embryophyta</taxon>
        <taxon>Tracheophyta</taxon>
        <taxon>Spermatophyta</taxon>
        <taxon>Magnoliopsida</taxon>
        <taxon>eudicotyledons</taxon>
        <taxon>Gunneridae</taxon>
        <taxon>Pentapetalae</taxon>
        <taxon>rosids</taxon>
        <taxon>malvids</taxon>
        <taxon>Sapindales</taxon>
        <taxon>Sapindaceae</taxon>
        <taxon>Hippocastanoideae</taxon>
        <taxon>Acereae</taxon>
        <taxon>Dipteronia</taxon>
    </lineage>
</organism>
<evidence type="ECO:0000313" key="3">
    <source>
        <dbReference type="Proteomes" id="UP001281410"/>
    </source>
</evidence>
<feature type="region of interest" description="Disordered" evidence="1">
    <location>
        <begin position="48"/>
        <end position="80"/>
    </location>
</feature>
<sequence length="340" mass="39629">MVNREIEISKEEMEEWVMQILAIMIRMKLIVKLVVTILQKRKDDKYANAKSRKSGPLKNDNKVNNSDMATNLDTNKGSGSRFDILNEEVDMMMAEDETHTKNKACEDKSQKNKAMLTKKASLGAYGYCGIVVKLNSRIHWSKIHLDDQRALGRKFGKDCAIENIHNLIGVHKKWNKEEFGNLFHNKRRLLARIQGVQKCLSERFFHHLSLLEESLLDNYKDTLEQEEIFWKQKSRNCWLKEGDKNTKFFHLSTIIRMRRNKIQGFKKEDGRWIEEIEEMKKEVVGYFQQLFEENCCTGEYALLPQSFPKLSDSVLAALTNTINEQEVKQSIFNIGGFKAP</sequence>
<protein>
    <recommendedName>
        <fullName evidence="4">Transposon TX1</fullName>
    </recommendedName>
</protein>
<accession>A0AAE0DWB8</accession>
<feature type="compositionally biased region" description="Polar residues" evidence="1">
    <location>
        <begin position="62"/>
        <end position="78"/>
    </location>
</feature>
<dbReference type="Proteomes" id="UP001281410">
    <property type="component" value="Unassembled WGS sequence"/>
</dbReference>
<reference evidence="2" key="1">
    <citation type="journal article" date="2023" name="Plant J.">
        <title>Genome sequences and population genomics provide insights into the demographic history, inbreeding, and mutation load of two 'living fossil' tree species of Dipteronia.</title>
        <authorList>
            <person name="Feng Y."/>
            <person name="Comes H.P."/>
            <person name="Chen J."/>
            <person name="Zhu S."/>
            <person name="Lu R."/>
            <person name="Zhang X."/>
            <person name="Li P."/>
            <person name="Qiu J."/>
            <person name="Olsen K.M."/>
            <person name="Qiu Y."/>
        </authorList>
    </citation>
    <scope>NUCLEOTIDE SEQUENCE</scope>
    <source>
        <strain evidence="2">NBL</strain>
    </source>
</reference>
<evidence type="ECO:0000313" key="2">
    <source>
        <dbReference type="EMBL" id="KAK3193218.1"/>
    </source>
</evidence>
<keyword evidence="3" id="KW-1185">Reference proteome</keyword>
<proteinExistence type="predicted"/>
<gene>
    <name evidence="2" type="ORF">Dsin_024528</name>
</gene>
<evidence type="ECO:0000256" key="1">
    <source>
        <dbReference type="SAM" id="MobiDB-lite"/>
    </source>
</evidence>
<evidence type="ECO:0008006" key="4">
    <source>
        <dbReference type="Google" id="ProtNLM"/>
    </source>
</evidence>
<comment type="caution">
    <text evidence="2">The sequence shown here is derived from an EMBL/GenBank/DDBJ whole genome shotgun (WGS) entry which is preliminary data.</text>
</comment>
<dbReference type="EMBL" id="JANJYJ010000008">
    <property type="protein sequence ID" value="KAK3193218.1"/>
    <property type="molecule type" value="Genomic_DNA"/>
</dbReference>